<evidence type="ECO:0000313" key="4">
    <source>
        <dbReference type="EMBL" id="KNC22840.1"/>
    </source>
</evidence>
<dbReference type="SMART" id="SM00235">
    <property type="entry name" value="ZnMc"/>
    <property type="match status" value="4"/>
</dbReference>
<keyword evidence="1 2" id="KW-0378">Hydrolase</keyword>
<feature type="binding site" evidence="1">
    <location>
        <position position="923"/>
    </location>
    <ligand>
        <name>Zn(2+)</name>
        <dbReference type="ChEBI" id="CHEBI:29105"/>
        <note>catalytic</note>
    </ligand>
</feature>
<feature type="non-terminal residue" evidence="4">
    <location>
        <position position="1"/>
    </location>
</feature>
<dbReference type="InterPro" id="IPR024079">
    <property type="entry name" value="MetalloPept_cat_dom_sf"/>
</dbReference>
<keyword evidence="5" id="KW-1185">Reference proteome</keyword>
<feature type="domain" description="Peptidase M12A" evidence="3">
    <location>
        <begin position="572"/>
        <end position="772"/>
    </location>
</feature>
<dbReference type="Gene3D" id="3.40.390.10">
    <property type="entry name" value="Collagenase (Catalytic Domain)"/>
    <property type="match status" value="4"/>
</dbReference>
<dbReference type="InterPro" id="IPR006026">
    <property type="entry name" value="Peptidase_Metallo"/>
</dbReference>
<feature type="active site" evidence="1">
    <location>
        <position position="130"/>
    </location>
</feature>
<dbReference type="PROSITE" id="PS51864">
    <property type="entry name" value="ASTACIN"/>
    <property type="match status" value="4"/>
</dbReference>
<organism evidence="4 5">
    <name type="scientific">Lucilia cuprina</name>
    <name type="common">Green bottle fly</name>
    <name type="synonym">Australian sheep blowfly</name>
    <dbReference type="NCBI Taxonomy" id="7375"/>
    <lineage>
        <taxon>Eukaryota</taxon>
        <taxon>Metazoa</taxon>
        <taxon>Ecdysozoa</taxon>
        <taxon>Arthropoda</taxon>
        <taxon>Hexapoda</taxon>
        <taxon>Insecta</taxon>
        <taxon>Pterygota</taxon>
        <taxon>Neoptera</taxon>
        <taxon>Endopterygota</taxon>
        <taxon>Diptera</taxon>
        <taxon>Brachycera</taxon>
        <taxon>Muscomorpha</taxon>
        <taxon>Oestroidea</taxon>
        <taxon>Calliphoridae</taxon>
        <taxon>Luciliinae</taxon>
        <taxon>Lucilia</taxon>
    </lineage>
</organism>
<dbReference type="CDD" id="cd04280">
    <property type="entry name" value="ZnMc_astacin_like"/>
    <property type="match status" value="4"/>
</dbReference>
<reference evidence="4 5" key="1">
    <citation type="journal article" date="2015" name="Nat. Commun.">
        <title>Lucilia cuprina genome unlocks parasitic fly biology to underpin future interventions.</title>
        <authorList>
            <person name="Anstead C.A."/>
            <person name="Korhonen P.K."/>
            <person name="Young N.D."/>
            <person name="Hall R.S."/>
            <person name="Jex A.R."/>
            <person name="Murali S.C."/>
            <person name="Hughes D.S."/>
            <person name="Lee S.F."/>
            <person name="Perry T."/>
            <person name="Stroehlein A.J."/>
            <person name="Ansell B.R."/>
            <person name="Breugelmans B."/>
            <person name="Hofmann A."/>
            <person name="Qu J."/>
            <person name="Dugan S."/>
            <person name="Lee S.L."/>
            <person name="Chao H."/>
            <person name="Dinh H."/>
            <person name="Han Y."/>
            <person name="Doddapaneni H.V."/>
            <person name="Worley K.C."/>
            <person name="Muzny D.M."/>
            <person name="Ioannidis P."/>
            <person name="Waterhouse R.M."/>
            <person name="Zdobnov E.M."/>
            <person name="James P.J."/>
            <person name="Bagnall N.H."/>
            <person name="Kotze A.C."/>
            <person name="Gibbs R.A."/>
            <person name="Richards S."/>
            <person name="Batterham P."/>
            <person name="Gasser R.B."/>
        </authorList>
    </citation>
    <scope>NUCLEOTIDE SEQUENCE [LARGE SCALE GENOMIC DNA]</scope>
    <source>
        <strain evidence="4 5">LS</strain>
        <tissue evidence="4">Full body</tissue>
    </source>
</reference>
<accession>A0A0L0BRZ0</accession>
<feature type="binding site" evidence="1">
    <location>
        <position position="139"/>
    </location>
    <ligand>
        <name>Zn(2+)</name>
        <dbReference type="ChEBI" id="CHEBI:29105"/>
        <note>catalytic</note>
    </ligand>
</feature>
<dbReference type="PRINTS" id="PR00480">
    <property type="entry name" value="ASTACIN"/>
</dbReference>
<dbReference type="InterPro" id="IPR034035">
    <property type="entry name" value="Astacin-like_dom"/>
</dbReference>
<evidence type="ECO:0000256" key="1">
    <source>
        <dbReference type="PROSITE-ProRule" id="PRU01211"/>
    </source>
</evidence>
<gene>
    <name evidence="4" type="ORF">FF38_08047</name>
</gene>
<keyword evidence="1 2" id="KW-0479">Metal-binding</keyword>
<feature type="active site" evidence="1">
    <location>
        <position position="670"/>
    </location>
</feature>
<dbReference type="PANTHER" id="PTHR10127">
    <property type="entry name" value="DISCOIDIN, CUB, EGF, LAMININ , AND ZINC METALLOPROTEASE DOMAIN CONTAINING"/>
    <property type="match status" value="1"/>
</dbReference>
<dbReference type="GO" id="GO:0004222">
    <property type="term" value="F:metalloendopeptidase activity"/>
    <property type="evidence" value="ECO:0007669"/>
    <property type="project" value="UniProtKB-UniRule"/>
</dbReference>
<dbReference type="SUPFAM" id="SSF55486">
    <property type="entry name" value="Metalloproteases ('zincins'), catalytic domain"/>
    <property type="match status" value="4"/>
</dbReference>
<feature type="binding site" evidence="1">
    <location>
        <position position="679"/>
    </location>
    <ligand>
        <name>Zn(2+)</name>
        <dbReference type="ChEBI" id="CHEBI:29105"/>
        <note>catalytic</note>
    </ligand>
</feature>
<feature type="binding site" evidence="1">
    <location>
        <position position="669"/>
    </location>
    <ligand>
        <name>Zn(2+)</name>
        <dbReference type="ChEBI" id="CHEBI:29105"/>
        <note>catalytic</note>
    </ligand>
</feature>
<feature type="active site" evidence="1">
    <location>
        <position position="914"/>
    </location>
</feature>
<feature type="binding site" evidence="1">
    <location>
        <position position="129"/>
    </location>
    <ligand>
        <name>Zn(2+)</name>
        <dbReference type="ChEBI" id="CHEBI:29105"/>
        <note>catalytic</note>
    </ligand>
</feature>
<dbReference type="PANTHER" id="PTHR10127:SF814">
    <property type="entry name" value="MEPRIN A SUBUNIT BETA"/>
    <property type="match status" value="1"/>
</dbReference>
<comment type="caution">
    <text evidence="1">Lacks conserved residue(s) required for the propagation of feature annotation.</text>
</comment>
<feature type="binding site" evidence="1">
    <location>
        <position position="133"/>
    </location>
    <ligand>
        <name>Zn(2+)</name>
        <dbReference type="ChEBI" id="CHEBI:29105"/>
        <note>catalytic</note>
    </ligand>
</feature>
<dbReference type="InterPro" id="IPR001506">
    <property type="entry name" value="Peptidase_M12A"/>
</dbReference>
<keyword evidence="1 2" id="KW-0645">Protease</keyword>
<dbReference type="OrthoDB" id="291007at2759"/>
<proteinExistence type="predicted"/>
<evidence type="ECO:0000259" key="3">
    <source>
        <dbReference type="PROSITE" id="PS51864"/>
    </source>
</evidence>
<keyword evidence="1 2" id="KW-0862">Zinc</keyword>
<feature type="binding site" evidence="1">
    <location>
        <position position="419"/>
    </location>
    <ligand>
        <name>Zn(2+)</name>
        <dbReference type="ChEBI" id="CHEBI:29105"/>
        <note>catalytic</note>
    </ligand>
</feature>
<dbReference type="EC" id="3.4.24.-" evidence="2"/>
<dbReference type="OMA" id="CIRFRHA"/>
<evidence type="ECO:0000313" key="5">
    <source>
        <dbReference type="Proteomes" id="UP000037069"/>
    </source>
</evidence>
<feature type="domain" description="Peptidase M12A" evidence="3">
    <location>
        <begin position="32"/>
        <end position="236"/>
    </location>
</feature>
<feature type="active site" evidence="1">
    <location>
        <position position="420"/>
    </location>
</feature>
<feature type="binding site" evidence="1">
    <location>
        <position position="913"/>
    </location>
    <ligand>
        <name>Zn(2+)</name>
        <dbReference type="ChEBI" id="CHEBI:29105"/>
        <note>catalytic</note>
    </ligand>
</feature>
<feature type="binding site" evidence="1">
    <location>
        <position position="917"/>
    </location>
    <ligand>
        <name>Zn(2+)</name>
        <dbReference type="ChEBI" id="CHEBI:29105"/>
        <note>catalytic</note>
    </ligand>
</feature>
<name>A0A0L0BRZ0_LUCCU</name>
<protein>
    <recommendedName>
        <fullName evidence="2">Metalloendopeptidase</fullName>
        <ecNumber evidence="2">3.4.24.-</ecNumber>
    </recommendedName>
</protein>
<dbReference type="GO" id="GO:0008270">
    <property type="term" value="F:zinc ion binding"/>
    <property type="evidence" value="ECO:0007669"/>
    <property type="project" value="UniProtKB-UniRule"/>
</dbReference>
<comment type="cofactor">
    <cofactor evidence="1 2">
        <name>Zn(2+)</name>
        <dbReference type="ChEBI" id="CHEBI:29105"/>
    </cofactor>
    <text evidence="1 2">Binds 1 zinc ion per subunit.</text>
</comment>
<feature type="domain" description="Peptidase M12A" evidence="3">
    <location>
        <begin position="816"/>
        <end position="1016"/>
    </location>
</feature>
<feature type="binding site" evidence="1">
    <location>
        <position position="673"/>
    </location>
    <ligand>
        <name>Zn(2+)</name>
        <dbReference type="ChEBI" id="CHEBI:29105"/>
        <note>catalytic</note>
    </ligand>
</feature>
<comment type="caution">
    <text evidence="4">The sequence shown here is derived from an EMBL/GenBank/DDBJ whole genome shotgun (WGS) entry which is preliminary data.</text>
</comment>
<feature type="binding site" evidence="1">
    <location>
        <position position="429"/>
    </location>
    <ligand>
        <name>Zn(2+)</name>
        <dbReference type="ChEBI" id="CHEBI:29105"/>
        <note>catalytic</note>
    </ligand>
</feature>
<dbReference type="Pfam" id="PF01400">
    <property type="entry name" value="Astacin"/>
    <property type="match status" value="4"/>
</dbReference>
<dbReference type="Proteomes" id="UP000037069">
    <property type="component" value="Unassembled WGS sequence"/>
</dbReference>
<feature type="domain" description="Peptidase M12A" evidence="3">
    <location>
        <begin position="323"/>
        <end position="523"/>
    </location>
</feature>
<dbReference type="AlphaFoldDB" id="A0A0L0BRZ0"/>
<evidence type="ECO:0000256" key="2">
    <source>
        <dbReference type="RuleBase" id="RU361183"/>
    </source>
</evidence>
<dbReference type="EMBL" id="JRES01001454">
    <property type="protein sequence ID" value="KNC22840.1"/>
    <property type="molecule type" value="Genomic_DNA"/>
</dbReference>
<keyword evidence="1 2" id="KW-0482">Metalloprotease</keyword>
<feature type="binding site" evidence="1">
    <location>
        <position position="423"/>
    </location>
    <ligand>
        <name>Zn(2+)</name>
        <dbReference type="ChEBI" id="CHEBI:29105"/>
        <note>catalytic</note>
    </ligand>
</feature>
<sequence>YCQAVPVETMETDPELVGGFFEGDMDLDLTRNGLIDTSKRWPNAIVRYKIDQVFDIDHTLYILKGMQIIESNSCIRFRHATDAATSYIQINGNPTGCNAFVGYTGSKQNVNLQPDNLDRGCFRIGSVMHELLHALGFHHEHSTFYRDDYLKVVWENIQQGKEPFFQKYNASTVTGFGVSYDYGSVMHYPSAAFSKNGEKTLIPLQGENIEIGQRRELINIVLVTLFLILANYHKLSVKAEIHQDDTELTVELFKGIKEVPEQTTVDDIELYDGEIQEKTEKVEDDLEPTLDKEVPLEADSTEDDPELTAGFYEGDMEVDLTRNGAVGAAKRWPNGVVRFKIGPVFDVNHTLHILEAMKTIESVSCIRFRHALPTTKAYIQIRKGTGCSAFVGYTGKAQNVNLRVDPLDKGCFRKGSIMHELLHSLGFYHQHKASDRDKYIRIAWNNILEDKKQFFNKFDAKFVTDFGVGYDYESVLHYSLGAFSKNGQNTIIPLKDTKGVKIGQRQYLTKKDIRKLNLMYKFKMRKFLNLIIWGLLLAHCQAGPIETERVEDDAELKAGLFEGDMDLGNTRNGLLDTTKRWPNGIVRYRIDPVFDIDHTLYILKGMQIIESKSCIRFRHAIDSTRAFIRIKGEPTGCSAKVGYSGTAQNINLEVYDLDRGCFRIGSIMHELLHALGFYHQHSSTERDNYVKVMWDNIRTGMENNFVKYDSKTVSNFGVEYDYGSVMHYSSTSFSKNGEKTLVALKSTDAVMGQRLELISGQSINMKNFINIGLLVIFLHQSMGAPVESTTAEDYEEDHELIGGFFQGDMEIEITRNGQIAESRRWPNGQVHYKIDEVFDTDHVAYIERAMKNIESVSCIRFIPVPDDKTPYLHFIGEPSGCHTKVGYRGKVQTLNLQVDHLDKGCFKLGTIMHEILHSLGFHHQQCATNRDDYVLIVEENIKDGKLNNFVKYDDKTVTDFNIEYDYGSILHYSSTAFSKNGEKTIIPLQGEYIEIGQRRALSASDIAKLNLMYKCPILMN</sequence>
<dbReference type="GO" id="GO:0006508">
    <property type="term" value="P:proteolysis"/>
    <property type="evidence" value="ECO:0007669"/>
    <property type="project" value="UniProtKB-KW"/>
</dbReference>